<sequence>MLTKTSPEGNKDFLNHDVIRESIRKSCNKILLYSSKILQSILQKEGVVSPRELAQNYPQIPYLPGLESAVNELCSTLKGQAYFMPEFLQFDEGINAAMSSIARPIFIEEAQIILQSQGCIAPSNSSNLQHNQQQAPSLEQSQYTVAGDEIHDSDNDLSDL</sequence>
<protein>
    <submittedName>
        <fullName evidence="2">Uncharacterized protein</fullName>
    </submittedName>
</protein>
<dbReference type="EMBL" id="CP110343">
    <property type="protein sequence ID" value="WPX97937.1"/>
    <property type="molecule type" value="Genomic_DNA"/>
</dbReference>
<evidence type="ECO:0000313" key="3">
    <source>
        <dbReference type="Proteomes" id="UP001325140"/>
    </source>
</evidence>
<gene>
    <name evidence="2" type="ORF">Fokcrypt_00461</name>
</gene>
<name>A0ABZ0UQU9_9RICK</name>
<reference evidence="2" key="1">
    <citation type="submission" date="2022-10" db="EMBL/GenBank/DDBJ databases">
        <title>Host association and intracellularity evolved multiple times independently in the Rickettsiales.</title>
        <authorList>
            <person name="Castelli M."/>
            <person name="Nardi T."/>
            <person name="Gammuto L."/>
            <person name="Bellinzona G."/>
            <person name="Sabaneyeva E."/>
            <person name="Potekhin A."/>
            <person name="Serra V."/>
            <person name="Petroni G."/>
            <person name="Sassera D."/>
        </authorList>
    </citation>
    <scope>NUCLEOTIDE SEQUENCE [LARGE SCALE GENOMIC DNA]</scope>
    <source>
        <strain evidence="2">US_Bl 11III1</strain>
    </source>
</reference>
<dbReference type="RefSeq" id="WP_323721916.1">
    <property type="nucleotide sequence ID" value="NZ_CP110343.1"/>
</dbReference>
<feature type="region of interest" description="Disordered" evidence="1">
    <location>
        <begin position="125"/>
        <end position="160"/>
    </location>
</feature>
<accession>A0ABZ0UQU9</accession>
<feature type="compositionally biased region" description="Polar residues" evidence="1">
    <location>
        <begin position="135"/>
        <end position="144"/>
    </location>
</feature>
<evidence type="ECO:0000313" key="2">
    <source>
        <dbReference type="EMBL" id="WPX97937.1"/>
    </source>
</evidence>
<feature type="compositionally biased region" description="Low complexity" evidence="1">
    <location>
        <begin position="125"/>
        <end position="134"/>
    </location>
</feature>
<evidence type="ECO:0000256" key="1">
    <source>
        <dbReference type="SAM" id="MobiDB-lite"/>
    </source>
</evidence>
<dbReference type="Proteomes" id="UP001325140">
    <property type="component" value="Chromosome"/>
</dbReference>
<keyword evidence="3" id="KW-1185">Reference proteome</keyword>
<organism evidence="2 3">
    <name type="scientific">Candidatus Fokinia crypta</name>
    <dbReference type="NCBI Taxonomy" id="1920990"/>
    <lineage>
        <taxon>Bacteria</taxon>
        <taxon>Pseudomonadati</taxon>
        <taxon>Pseudomonadota</taxon>
        <taxon>Alphaproteobacteria</taxon>
        <taxon>Rickettsiales</taxon>
        <taxon>Candidatus Midichloriaceae</taxon>
        <taxon>Candidatus Fokinia</taxon>
    </lineage>
</organism>
<proteinExistence type="predicted"/>